<dbReference type="Proteomes" id="UP000515125">
    <property type="component" value="Unplaced"/>
</dbReference>
<dbReference type="InterPro" id="IPR038718">
    <property type="entry name" value="SNF2-like_sf"/>
</dbReference>
<dbReference type="Pfam" id="PF00176">
    <property type="entry name" value="SNF2-rel_dom"/>
    <property type="match status" value="1"/>
</dbReference>
<proteinExistence type="predicted"/>
<evidence type="ECO:0000256" key="1">
    <source>
        <dbReference type="SAM" id="MobiDB-lite"/>
    </source>
</evidence>
<evidence type="ECO:0000259" key="2">
    <source>
        <dbReference type="PROSITE" id="PS51192"/>
    </source>
</evidence>
<name>A0A6P6S169_9EIME</name>
<dbReference type="OrthoDB" id="348652at2759"/>
<dbReference type="PANTHER" id="PTHR10799">
    <property type="entry name" value="SNF2/RAD54 HELICASE FAMILY"/>
    <property type="match status" value="1"/>
</dbReference>
<dbReference type="GO" id="GO:0005524">
    <property type="term" value="F:ATP binding"/>
    <property type="evidence" value="ECO:0007669"/>
    <property type="project" value="InterPro"/>
</dbReference>
<evidence type="ECO:0000313" key="3">
    <source>
        <dbReference type="Proteomes" id="UP000515125"/>
    </source>
</evidence>
<feature type="domain" description="Helicase ATP-binding" evidence="2">
    <location>
        <begin position="659"/>
        <end position="728"/>
    </location>
</feature>
<sequence>MGPPAAATGVILSSREGVVAAACCIGNQLADVLPPFVMGGAPDDGAKGERASRSFTRSFLRLQQKFHGRAEQLQVQQQQQQQQESTACNGSARPLHWPEGDAAQTPSNGECTTVEGADDLNIDGVISALLDRSHAGSSPPPAATGAARAAAAAPEAADRAGESKHFAGVEPLSSEQIHQQLRLQLLATRYLQQGRPPPPALMHAIAAALPDSVREEMITRPALMLQLAQQLKIHSREHVLQQLDERKRLLDCVLSEDPKIRERFSQICYLPDDVRRQALLERRLCSLSAFQQRLRGSVLKEAQQQSIPLAELLLEPQVPRSLQEQALCCGCCCICCCKSRHPAAAAAAAAADDGAAKAAAATPTAATSSGTPPRPPGPLGPPGPPPCCGCCCEKTCASFTGSPSTATAAAAAGTPATPQQQGAAARAALFAALDPLGLADTEAPELLQKAQRARVVVAAAVRSVFSAHNLLACLSTPADRREQLRRVCWERLMQQQSGCLHRQWRRQREGAALLAAEAATQVAQIEQVKLAIREREQKERMRLLKENDLEAYTLLVKQTKNERLQELLTATEEFLESLGRKVQLQKLETDKLVAHSGLSGDAGDTSASLEGPSGATRSCGSRDRYYTLSHAVREEVRQPQTLVGGTLMPYQMAGLQWMVSLYNNNLHGILADEMGLGKTIQTIALLAYLKECKHNSGPHLIIVPLSTLSNWADEFARWAPSLKVMLFK</sequence>
<dbReference type="PROSITE" id="PS51192">
    <property type="entry name" value="HELICASE_ATP_BIND_1"/>
    <property type="match status" value="1"/>
</dbReference>
<dbReference type="InterPro" id="IPR000330">
    <property type="entry name" value="SNF2_N"/>
</dbReference>
<feature type="region of interest" description="Disordered" evidence="1">
    <location>
        <begin position="132"/>
        <end position="163"/>
    </location>
</feature>
<dbReference type="Gene3D" id="3.40.50.10810">
    <property type="entry name" value="Tandem AAA-ATPase domain"/>
    <property type="match status" value="1"/>
</dbReference>
<dbReference type="InterPro" id="IPR027417">
    <property type="entry name" value="P-loop_NTPase"/>
</dbReference>
<accession>A0A6P6S169</accession>
<dbReference type="SUPFAM" id="SSF52540">
    <property type="entry name" value="P-loop containing nucleoside triphosphate hydrolases"/>
    <property type="match status" value="1"/>
</dbReference>
<dbReference type="RefSeq" id="XP_026193065.1">
    <property type="nucleotide sequence ID" value="XM_026337280.1"/>
</dbReference>
<evidence type="ECO:0000313" key="4">
    <source>
        <dbReference type="RefSeq" id="XP_026193065.1"/>
    </source>
</evidence>
<dbReference type="InterPro" id="IPR014001">
    <property type="entry name" value="Helicase_ATP-bd"/>
</dbReference>
<feature type="compositionally biased region" description="Low complexity" evidence="1">
    <location>
        <begin position="143"/>
        <end position="155"/>
    </location>
</feature>
<gene>
    <name evidence="4" type="primary">LOC34624575</name>
</gene>
<dbReference type="AlphaFoldDB" id="A0A6P6S169"/>
<feature type="non-terminal residue" evidence="4">
    <location>
        <position position="728"/>
    </location>
</feature>
<feature type="region of interest" description="Disordered" evidence="1">
    <location>
        <begin position="601"/>
        <end position="620"/>
    </location>
</feature>
<keyword evidence="3" id="KW-1185">Reference proteome</keyword>
<dbReference type="GeneID" id="34624575"/>
<reference evidence="4" key="1">
    <citation type="submission" date="2025-08" db="UniProtKB">
        <authorList>
            <consortium name="RefSeq"/>
        </authorList>
    </citation>
    <scope>IDENTIFICATION</scope>
</reference>
<organism evidence="3 4">
    <name type="scientific">Cyclospora cayetanensis</name>
    <dbReference type="NCBI Taxonomy" id="88456"/>
    <lineage>
        <taxon>Eukaryota</taxon>
        <taxon>Sar</taxon>
        <taxon>Alveolata</taxon>
        <taxon>Apicomplexa</taxon>
        <taxon>Conoidasida</taxon>
        <taxon>Coccidia</taxon>
        <taxon>Eucoccidiorida</taxon>
        <taxon>Eimeriorina</taxon>
        <taxon>Eimeriidae</taxon>
        <taxon>Cyclospora</taxon>
    </lineage>
</organism>
<protein>
    <submittedName>
        <fullName evidence="4">Uncharacterized protein LOC34624575</fullName>
    </submittedName>
</protein>
<feature type="region of interest" description="Disordered" evidence="1">
    <location>
        <begin position="72"/>
        <end position="109"/>
    </location>
</feature>
<feature type="compositionally biased region" description="Low complexity" evidence="1">
    <location>
        <begin position="72"/>
        <end position="83"/>
    </location>
</feature>